<dbReference type="Gene3D" id="1.10.530.10">
    <property type="match status" value="1"/>
</dbReference>
<evidence type="ECO:0000313" key="2">
    <source>
        <dbReference type="EMBL" id="PIS30572.1"/>
    </source>
</evidence>
<dbReference type="CDD" id="cd00254">
    <property type="entry name" value="LT-like"/>
    <property type="match status" value="1"/>
</dbReference>
<evidence type="ECO:0000259" key="1">
    <source>
        <dbReference type="Pfam" id="PF01464"/>
    </source>
</evidence>
<name>A0A2H0XZN7_UNCSA</name>
<dbReference type="PANTHER" id="PTHR37423:SF2">
    <property type="entry name" value="MEMBRANE-BOUND LYTIC MUREIN TRANSGLYCOSYLASE C"/>
    <property type="match status" value="1"/>
</dbReference>
<dbReference type="PANTHER" id="PTHR37423">
    <property type="entry name" value="SOLUBLE LYTIC MUREIN TRANSGLYCOSYLASE-RELATED"/>
    <property type="match status" value="1"/>
</dbReference>
<feature type="domain" description="Transglycosylase SLT" evidence="1">
    <location>
        <begin position="84"/>
        <end position="188"/>
    </location>
</feature>
<dbReference type="InterPro" id="IPR008258">
    <property type="entry name" value="Transglycosylase_SLT_dom_1"/>
</dbReference>
<dbReference type="EMBL" id="PEYM01000053">
    <property type="protein sequence ID" value="PIS30572.1"/>
    <property type="molecule type" value="Genomic_DNA"/>
</dbReference>
<accession>A0A2H0XZN7</accession>
<dbReference type="SUPFAM" id="SSF53955">
    <property type="entry name" value="Lysozyme-like"/>
    <property type="match status" value="1"/>
</dbReference>
<reference evidence="2 3" key="1">
    <citation type="submission" date="2017-09" db="EMBL/GenBank/DDBJ databases">
        <title>Depth-based differentiation of microbial function through sediment-hosted aquifers and enrichment of novel symbionts in the deep terrestrial subsurface.</title>
        <authorList>
            <person name="Probst A.J."/>
            <person name="Ladd B."/>
            <person name="Jarett J.K."/>
            <person name="Geller-Mcgrath D.E."/>
            <person name="Sieber C.M."/>
            <person name="Emerson J.B."/>
            <person name="Anantharaman K."/>
            <person name="Thomas B.C."/>
            <person name="Malmstrom R."/>
            <person name="Stieglmeier M."/>
            <person name="Klingl A."/>
            <person name="Woyke T."/>
            <person name="Ryan C.M."/>
            <person name="Banfield J.F."/>
        </authorList>
    </citation>
    <scope>NUCLEOTIDE SEQUENCE [LARGE SCALE GENOMIC DNA]</scope>
    <source>
        <strain evidence="2">CG08_land_8_20_14_0_20_45_16</strain>
    </source>
</reference>
<protein>
    <recommendedName>
        <fullName evidence="1">Transglycosylase SLT domain-containing protein</fullName>
    </recommendedName>
</protein>
<comment type="caution">
    <text evidence="2">The sequence shown here is derived from an EMBL/GenBank/DDBJ whole genome shotgun (WGS) entry which is preliminary data.</text>
</comment>
<dbReference type="AlphaFoldDB" id="A0A2H0XZN7"/>
<dbReference type="Proteomes" id="UP000231343">
    <property type="component" value="Unassembled WGS sequence"/>
</dbReference>
<gene>
    <name evidence="2" type="ORF">COT42_02725</name>
</gene>
<dbReference type="Pfam" id="PF01464">
    <property type="entry name" value="SLT"/>
    <property type="match status" value="1"/>
</dbReference>
<dbReference type="InterPro" id="IPR023346">
    <property type="entry name" value="Lysozyme-like_dom_sf"/>
</dbReference>
<sequence>MDISSAVIVVVFVMTIFSSLGSNQGYAPPKNEPKPATVVSQPAASTHAEVPLGFVDEQTRPIANYIAGFRQPEQAKEIAESIVTHSKTYNVDPKLVAALMRRESGFNPRALSSSGAVGLGQLLPSTCKTTGVENPYDIDENTKGTVRYVRYLLEKFASFEDPVKFALAGYLEGPNGVYRNHGYKAATSQYVEDILGIYNKI</sequence>
<organism evidence="2 3">
    <name type="scientific">Candidatus Saganbacteria bacterium CG08_land_8_20_14_0_20_45_16</name>
    <dbReference type="NCBI Taxonomy" id="2014293"/>
    <lineage>
        <taxon>Bacteria</taxon>
        <taxon>Bacillati</taxon>
        <taxon>Saganbacteria</taxon>
    </lineage>
</organism>
<evidence type="ECO:0000313" key="3">
    <source>
        <dbReference type="Proteomes" id="UP000231343"/>
    </source>
</evidence>
<proteinExistence type="predicted"/>